<reference evidence="2" key="2">
    <citation type="submission" date="2021-04" db="EMBL/GenBank/DDBJ databases">
        <authorList>
            <person name="Gilroy R."/>
        </authorList>
    </citation>
    <scope>NUCLEOTIDE SEQUENCE</scope>
    <source>
        <strain evidence="2">4376</strain>
    </source>
</reference>
<dbReference type="SUPFAM" id="SSF52540">
    <property type="entry name" value="P-loop containing nucleoside triphosphate hydrolases"/>
    <property type="match status" value="1"/>
</dbReference>
<dbReference type="Gene3D" id="3.40.50.300">
    <property type="entry name" value="P-loop containing nucleotide triphosphate hydrolases"/>
    <property type="match status" value="1"/>
</dbReference>
<name>A0A9D1RZB5_9CORY</name>
<evidence type="ECO:0000313" key="2">
    <source>
        <dbReference type="EMBL" id="HIW95407.1"/>
    </source>
</evidence>
<proteinExistence type="predicted"/>
<dbReference type="AlphaFoldDB" id="A0A9D1RZB5"/>
<dbReference type="EMBL" id="DXFZ01000035">
    <property type="protein sequence ID" value="HIW95407.1"/>
    <property type="molecule type" value="Genomic_DNA"/>
</dbReference>
<reference evidence="2" key="1">
    <citation type="journal article" date="2021" name="PeerJ">
        <title>Extensive microbial diversity within the chicken gut microbiome revealed by metagenomics and culture.</title>
        <authorList>
            <person name="Gilroy R."/>
            <person name="Ravi A."/>
            <person name="Getino M."/>
            <person name="Pursley I."/>
            <person name="Horton D.L."/>
            <person name="Alikhan N.F."/>
            <person name="Baker D."/>
            <person name="Gharbi K."/>
            <person name="Hall N."/>
            <person name="Watson M."/>
            <person name="Adriaenssens E.M."/>
            <person name="Foster-Nyarko E."/>
            <person name="Jarju S."/>
            <person name="Secka A."/>
            <person name="Antonio M."/>
            <person name="Oren A."/>
            <person name="Chaudhuri R.R."/>
            <person name="La Ragione R."/>
            <person name="Hildebrand F."/>
            <person name="Pallen M.J."/>
        </authorList>
    </citation>
    <scope>NUCLEOTIDE SEQUENCE</scope>
    <source>
        <strain evidence="2">4376</strain>
    </source>
</reference>
<dbReference type="InterPro" id="IPR027417">
    <property type="entry name" value="P-loop_NTPase"/>
</dbReference>
<feature type="domain" description="ABC transporter" evidence="1">
    <location>
        <begin position="1"/>
        <end position="168"/>
    </location>
</feature>
<dbReference type="PROSITE" id="PS00211">
    <property type="entry name" value="ABC_TRANSPORTER_1"/>
    <property type="match status" value="1"/>
</dbReference>
<organism evidence="2 3">
    <name type="scientific">Candidatus Corynebacterium gallistercoris</name>
    <dbReference type="NCBI Taxonomy" id="2838530"/>
    <lineage>
        <taxon>Bacteria</taxon>
        <taxon>Bacillati</taxon>
        <taxon>Actinomycetota</taxon>
        <taxon>Actinomycetes</taxon>
        <taxon>Mycobacteriales</taxon>
        <taxon>Corynebacteriaceae</taxon>
        <taxon>Corynebacterium</taxon>
    </lineage>
</organism>
<dbReference type="Proteomes" id="UP000824189">
    <property type="component" value="Unassembled WGS sequence"/>
</dbReference>
<comment type="caution">
    <text evidence="2">The sequence shown here is derived from an EMBL/GenBank/DDBJ whole genome shotgun (WGS) entry which is preliminary data.</text>
</comment>
<keyword evidence="2" id="KW-0067">ATP-binding</keyword>
<feature type="non-terminal residue" evidence="2">
    <location>
        <position position="1"/>
    </location>
</feature>
<dbReference type="PROSITE" id="PS50893">
    <property type="entry name" value="ABC_TRANSPORTER_2"/>
    <property type="match status" value="1"/>
</dbReference>
<sequence length="175" mass="18655">KSTLIDLILGLSSPTSGTVHTTGRIGAVLQSSSLLPDASVQDTVRMIASTYGTDPAPAIAAANLEPIRRRKIRACSGGEQQRVKLALALVAQPELLILDEPTAGMDPVSRRQFWQTLTSPTVLFATHYLQEASIAERILILHRGRLLADDTPAGILASTGTNNLESAFAQLTSQE</sequence>
<dbReference type="PANTHER" id="PTHR43038:SF3">
    <property type="entry name" value="ABC TRANSPORTER G FAMILY MEMBER 20 ISOFORM X1"/>
    <property type="match status" value="1"/>
</dbReference>
<keyword evidence="2" id="KW-0547">Nucleotide-binding</keyword>
<gene>
    <name evidence="2" type="ORF">H9867_02800</name>
</gene>
<dbReference type="InterPro" id="IPR017871">
    <property type="entry name" value="ABC_transporter-like_CS"/>
</dbReference>
<dbReference type="GO" id="GO:0016887">
    <property type="term" value="F:ATP hydrolysis activity"/>
    <property type="evidence" value="ECO:0007669"/>
    <property type="project" value="InterPro"/>
</dbReference>
<protein>
    <submittedName>
        <fullName evidence="2">ABC transporter ATP-binding protein</fullName>
    </submittedName>
</protein>
<evidence type="ECO:0000313" key="3">
    <source>
        <dbReference type="Proteomes" id="UP000824189"/>
    </source>
</evidence>
<dbReference type="InterPro" id="IPR003439">
    <property type="entry name" value="ABC_transporter-like_ATP-bd"/>
</dbReference>
<evidence type="ECO:0000259" key="1">
    <source>
        <dbReference type="PROSITE" id="PS50893"/>
    </source>
</evidence>
<dbReference type="PANTHER" id="PTHR43038">
    <property type="entry name" value="ATP-BINDING CASSETTE, SUB-FAMILY H, MEMBER 1"/>
    <property type="match status" value="1"/>
</dbReference>
<dbReference type="GO" id="GO:0005524">
    <property type="term" value="F:ATP binding"/>
    <property type="evidence" value="ECO:0007669"/>
    <property type="project" value="UniProtKB-KW"/>
</dbReference>
<accession>A0A9D1RZB5</accession>
<dbReference type="Pfam" id="PF00005">
    <property type="entry name" value="ABC_tran"/>
    <property type="match status" value="1"/>
</dbReference>